<keyword evidence="3" id="KW-1185">Reference proteome</keyword>
<organism evidence="2 3">
    <name type="scientific">Komagataella pastoris</name>
    <name type="common">Yeast</name>
    <name type="synonym">Pichia pastoris</name>
    <dbReference type="NCBI Taxonomy" id="4922"/>
    <lineage>
        <taxon>Eukaryota</taxon>
        <taxon>Fungi</taxon>
        <taxon>Dikarya</taxon>
        <taxon>Ascomycota</taxon>
        <taxon>Saccharomycotina</taxon>
        <taxon>Pichiomycetes</taxon>
        <taxon>Pichiales</taxon>
        <taxon>Pichiaceae</taxon>
        <taxon>Komagataella</taxon>
    </lineage>
</organism>
<sequence length="370" mass="41264">MDLSHQGGSSVCLSLCFNSNIILLYMHRIPLLSRLSDQAVASNNPALRRSSNNSMEPTQSLSNRRLSQETLTTLMSLSAVTRNSPAIVENVTMLNMESRIDSDTESLQATLTEEAFGSVFEVPASSYHYIRKLPIVTSNFFGKSVHVFASKSDVEEFKAQGKNGEVTPILTLHSQRGIQSLKKNSPQCILYSYDGKDRVEHSRMYHDVLKNNNHKYTMVFRDSSIVVLINSKSGPFTDCEFKSTRLRFLGTTGSYSTFGSRAITAVTVTNNDIELLTDGYSADELASSNDLKPKLSKVAVKNIKELSKFIPFATMRLDQTSVITKRIQKVGEIQTFDHVDSKIPSSNSLAMLAVLLVLREQEIMKIQRND</sequence>
<evidence type="ECO:0000313" key="3">
    <source>
        <dbReference type="Proteomes" id="UP000094565"/>
    </source>
</evidence>
<reference evidence="2 3" key="1">
    <citation type="submission" date="2016-02" db="EMBL/GenBank/DDBJ databases">
        <title>Comparative genomic and transcriptomic foundation for Pichia pastoris.</title>
        <authorList>
            <person name="Love K.R."/>
            <person name="Shah K.A."/>
            <person name="Whittaker C.A."/>
            <person name="Wu J."/>
            <person name="Bartlett M.C."/>
            <person name="Ma D."/>
            <person name="Leeson R.L."/>
            <person name="Priest M."/>
            <person name="Young S.K."/>
            <person name="Love J.C."/>
        </authorList>
    </citation>
    <scope>NUCLEOTIDE SEQUENCE [LARGE SCALE GENOMIC DNA]</scope>
    <source>
        <strain evidence="2 3">ATCC 28485</strain>
    </source>
</reference>
<accession>A0A1B2J858</accession>
<dbReference type="EMBL" id="CP014584">
    <property type="protein sequence ID" value="ANZ74173.1"/>
    <property type="molecule type" value="Genomic_DNA"/>
</dbReference>
<dbReference type="Proteomes" id="UP000094565">
    <property type="component" value="Chromosome 1"/>
</dbReference>
<dbReference type="OrthoDB" id="4090326at2759"/>
<proteinExistence type="predicted"/>
<dbReference type="AlphaFoldDB" id="A0A1B2J858"/>
<feature type="region of interest" description="Disordered" evidence="1">
    <location>
        <begin position="43"/>
        <end position="65"/>
    </location>
</feature>
<evidence type="ECO:0000256" key="1">
    <source>
        <dbReference type="SAM" id="MobiDB-lite"/>
    </source>
</evidence>
<protein>
    <submittedName>
        <fullName evidence="2">BA75_00191T0</fullName>
    </submittedName>
</protein>
<gene>
    <name evidence="2" type="ORF">ATY40_BA7500191</name>
</gene>
<name>A0A1B2J858_PICPA</name>
<evidence type="ECO:0000313" key="2">
    <source>
        <dbReference type="EMBL" id="ANZ74173.1"/>
    </source>
</evidence>